<proteinExistence type="predicted"/>
<comment type="caution">
    <text evidence="2">The sequence shown here is derived from an EMBL/GenBank/DDBJ whole genome shotgun (WGS) entry which is preliminary data.</text>
</comment>
<dbReference type="Proteomes" id="UP001461163">
    <property type="component" value="Unassembled WGS sequence"/>
</dbReference>
<dbReference type="RefSeq" id="WP_342881569.1">
    <property type="nucleotide sequence ID" value="NZ_JBBMQS010000005.1"/>
</dbReference>
<keyword evidence="1" id="KW-0472">Membrane</keyword>
<organism evidence="2 3">
    <name type="scientific">Paraglaciecola mesophila</name>
    <dbReference type="NCBI Taxonomy" id="197222"/>
    <lineage>
        <taxon>Bacteria</taxon>
        <taxon>Pseudomonadati</taxon>
        <taxon>Pseudomonadota</taxon>
        <taxon>Gammaproteobacteria</taxon>
        <taxon>Alteromonadales</taxon>
        <taxon>Alteromonadaceae</taxon>
        <taxon>Paraglaciecola</taxon>
    </lineage>
</organism>
<name>A0ABU9SUT2_9ALTE</name>
<evidence type="ECO:0000313" key="2">
    <source>
        <dbReference type="EMBL" id="MEM5497633.1"/>
    </source>
</evidence>
<evidence type="ECO:0000313" key="3">
    <source>
        <dbReference type="Proteomes" id="UP001461163"/>
    </source>
</evidence>
<dbReference type="EMBL" id="JBBMQS010000005">
    <property type="protein sequence ID" value="MEM5497633.1"/>
    <property type="molecule type" value="Genomic_DNA"/>
</dbReference>
<sequence>MINRNIGLLNQLFNPALVKRSLVTALIVGAILNMINQYDGIFGRTPILWGNLILTFIVPYFVSSISGMLTLRQFAKQHVTKSTSE</sequence>
<feature type="transmembrane region" description="Helical" evidence="1">
    <location>
        <begin position="47"/>
        <end position="71"/>
    </location>
</feature>
<protein>
    <recommendedName>
        <fullName evidence="4">Phosphoenolpyruvate protein kinase</fullName>
    </recommendedName>
</protein>
<keyword evidence="1" id="KW-0812">Transmembrane</keyword>
<evidence type="ECO:0008006" key="4">
    <source>
        <dbReference type="Google" id="ProtNLM"/>
    </source>
</evidence>
<feature type="transmembrane region" description="Helical" evidence="1">
    <location>
        <begin position="12"/>
        <end position="35"/>
    </location>
</feature>
<keyword evidence="3" id="KW-1185">Reference proteome</keyword>
<evidence type="ECO:0000256" key="1">
    <source>
        <dbReference type="SAM" id="Phobius"/>
    </source>
</evidence>
<keyword evidence="1" id="KW-1133">Transmembrane helix</keyword>
<reference evidence="2 3" key="1">
    <citation type="submission" date="2024-03" db="EMBL/GenBank/DDBJ databases">
        <title>Community enrichment and isolation of bacterial strains for fucoidan degradation.</title>
        <authorList>
            <person name="Sichert A."/>
        </authorList>
    </citation>
    <scope>NUCLEOTIDE SEQUENCE [LARGE SCALE GENOMIC DNA]</scope>
    <source>
        <strain evidence="2 3">AS12</strain>
    </source>
</reference>
<gene>
    <name evidence="2" type="ORF">WNY77_09540</name>
</gene>
<accession>A0ABU9SUT2</accession>